<dbReference type="AlphaFoldDB" id="A0A220MKQ2"/>
<evidence type="ECO:0000256" key="3">
    <source>
        <dbReference type="ARBA" id="ARBA00022692"/>
    </source>
</evidence>
<protein>
    <submittedName>
        <fullName evidence="8">EamA family transporter</fullName>
    </submittedName>
</protein>
<dbReference type="InterPro" id="IPR050638">
    <property type="entry name" value="AA-Vitamin_Transporters"/>
</dbReference>
<name>A0A220MKQ2_9BACL</name>
<dbReference type="Pfam" id="PF00892">
    <property type="entry name" value="EamA"/>
    <property type="match status" value="2"/>
</dbReference>
<evidence type="ECO:0000256" key="2">
    <source>
        <dbReference type="ARBA" id="ARBA00007362"/>
    </source>
</evidence>
<dbReference type="PANTHER" id="PTHR32322">
    <property type="entry name" value="INNER MEMBRANE TRANSPORTER"/>
    <property type="match status" value="1"/>
</dbReference>
<feature type="transmembrane region" description="Helical" evidence="6">
    <location>
        <begin position="145"/>
        <end position="162"/>
    </location>
</feature>
<keyword evidence="3 6" id="KW-0812">Transmembrane</keyword>
<feature type="domain" description="EamA" evidence="7">
    <location>
        <begin position="170"/>
        <end position="301"/>
    </location>
</feature>
<feature type="domain" description="EamA" evidence="7">
    <location>
        <begin position="28"/>
        <end position="157"/>
    </location>
</feature>
<reference evidence="8 9" key="1">
    <citation type="submission" date="2016-11" db="EMBL/GenBank/DDBJ databases">
        <authorList>
            <person name="Jaros S."/>
            <person name="Januszkiewicz K."/>
            <person name="Wedrychowicz H."/>
        </authorList>
    </citation>
    <scope>NUCLEOTIDE SEQUENCE [LARGE SCALE GENOMIC DNA]</scope>
    <source>
        <strain evidence="8 9">NF2</strain>
    </source>
</reference>
<accession>A0A220MKQ2</accession>
<evidence type="ECO:0000313" key="8">
    <source>
        <dbReference type="EMBL" id="ASJ55637.1"/>
    </source>
</evidence>
<keyword evidence="4 6" id="KW-1133">Transmembrane helix</keyword>
<feature type="transmembrane region" description="Helical" evidence="6">
    <location>
        <begin position="286"/>
        <end position="302"/>
    </location>
</feature>
<feature type="transmembrane region" description="Helical" evidence="6">
    <location>
        <begin position="116"/>
        <end position="136"/>
    </location>
</feature>
<gene>
    <name evidence="8" type="ORF">BP422_20045</name>
</gene>
<organism evidence="8 9">
    <name type="scientific">Brevibacillus formosus</name>
    <dbReference type="NCBI Taxonomy" id="54913"/>
    <lineage>
        <taxon>Bacteria</taxon>
        <taxon>Bacillati</taxon>
        <taxon>Bacillota</taxon>
        <taxon>Bacilli</taxon>
        <taxon>Bacillales</taxon>
        <taxon>Paenibacillaceae</taxon>
        <taxon>Brevibacillus</taxon>
    </lineage>
</organism>
<keyword evidence="5 6" id="KW-0472">Membrane</keyword>
<feature type="transmembrane region" description="Helical" evidence="6">
    <location>
        <begin position="60"/>
        <end position="79"/>
    </location>
</feature>
<feature type="transmembrane region" description="Helical" evidence="6">
    <location>
        <begin position="30"/>
        <end position="54"/>
    </location>
</feature>
<dbReference type="InterPro" id="IPR000620">
    <property type="entry name" value="EamA_dom"/>
</dbReference>
<proteinExistence type="inferred from homology"/>
<evidence type="ECO:0000313" key="9">
    <source>
        <dbReference type="Proteomes" id="UP000197781"/>
    </source>
</evidence>
<feature type="transmembrane region" description="Helical" evidence="6">
    <location>
        <begin position="230"/>
        <end position="251"/>
    </location>
</feature>
<evidence type="ECO:0000256" key="6">
    <source>
        <dbReference type="SAM" id="Phobius"/>
    </source>
</evidence>
<dbReference type="Proteomes" id="UP000197781">
    <property type="component" value="Chromosome"/>
</dbReference>
<dbReference type="SUPFAM" id="SSF103481">
    <property type="entry name" value="Multidrug resistance efflux transporter EmrE"/>
    <property type="match status" value="2"/>
</dbReference>
<evidence type="ECO:0000256" key="1">
    <source>
        <dbReference type="ARBA" id="ARBA00004127"/>
    </source>
</evidence>
<dbReference type="EMBL" id="CP018145">
    <property type="protein sequence ID" value="ASJ55637.1"/>
    <property type="molecule type" value="Genomic_DNA"/>
</dbReference>
<dbReference type="RefSeq" id="WP_088909284.1">
    <property type="nucleotide sequence ID" value="NZ_CP018145.1"/>
</dbReference>
<dbReference type="GO" id="GO:0016020">
    <property type="term" value="C:membrane"/>
    <property type="evidence" value="ECO:0007669"/>
    <property type="project" value="UniProtKB-SubCell"/>
</dbReference>
<evidence type="ECO:0000259" key="7">
    <source>
        <dbReference type="Pfam" id="PF00892"/>
    </source>
</evidence>
<comment type="subcellular location">
    <subcellularLocation>
        <location evidence="1">Endomembrane system</location>
        <topology evidence="1">Multi-pass membrane protein</topology>
    </subcellularLocation>
</comment>
<feature type="transmembrane region" description="Helical" evidence="6">
    <location>
        <begin position="91"/>
        <end position="110"/>
    </location>
</feature>
<dbReference type="PANTHER" id="PTHR32322:SF2">
    <property type="entry name" value="EAMA DOMAIN-CONTAINING PROTEIN"/>
    <property type="match status" value="1"/>
</dbReference>
<dbReference type="InterPro" id="IPR037185">
    <property type="entry name" value="EmrE-like"/>
</dbReference>
<evidence type="ECO:0000256" key="5">
    <source>
        <dbReference type="ARBA" id="ARBA00023136"/>
    </source>
</evidence>
<dbReference type="KEGG" id="bfm:BP422_20045"/>
<comment type="similarity">
    <text evidence="2">Belongs to the EamA transporter family.</text>
</comment>
<evidence type="ECO:0000256" key="4">
    <source>
        <dbReference type="ARBA" id="ARBA00022989"/>
    </source>
</evidence>
<feature type="transmembrane region" description="Helical" evidence="6">
    <location>
        <begin position="201"/>
        <end position="218"/>
    </location>
</feature>
<sequence>MSAQLPIEKQAVQKEQPTTPEQLHTEKMGLLYGFIGVLSFSLTLPATKVVVTVLSPLSAGLGRALIAAVLAALVLLIKRVPFPTWQETKKLFLVSAGVVAGFPFFSSWAMERVPATHGAVIVALLPLATAGAAIFFSRERPTRKYWISSVIACVTIIAYAISSGFGALQLADLALLGAVISAAIGYAVGGELSKTMGGWQVISWSLIFAFPFLVVPLAGPLLAELKQATWPVWIGFGYISVISMFLGFFAWYHGLALGGVSKVSQIQYLQPFLSIIAAWLLLSEPLTLGAVLSAVIVVLAVAKGRKASVQQKA</sequence>